<name>A0A0R1S0G6_9LACO</name>
<dbReference type="PANTHER" id="PTHR30582">
    <property type="entry name" value="L,D-TRANSPEPTIDASE"/>
    <property type="match status" value="1"/>
</dbReference>
<dbReference type="STRING" id="1423747.FC69_GL000985"/>
<dbReference type="OrthoDB" id="3176960at2"/>
<evidence type="ECO:0000313" key="8">
    <source>
        <dbReference type="EMBL" id="KRL61060.1"/>
    </source>
</evidence>
<reference evidence="8 9" key="1">
    <citation type="journal article" date="2015" name="Genome Announc.">
        <title>Expanding the biotechnology potential of lactobacilli through comparative genomics of 213 strains and associated genera.</title>
        <authorList>
            <person name="Sun Z."/>
            <person name="Harris H.M."/>
            <person name="McCann A."/>
            <person name="Guo C."/>
            <person name="Argimon S."/>
            <person name="Zhang W."/>
            <person name="Yang X."/>
            <person name="Jeffery I.B."/>
            <person name="Cooney J.C."/>
            <person name="Kagawa T.F."/>
            <person name="Liu W."/>
            <person name="Song Y."/>
            <person name="Salvetti E."/>
            <person name="Wrobel A."/>
            <person name="Rasinkangas P."/>
            <person name="Parkhill J."/>
            <person name="Rea M.C."/>
            <person name="O'Sullivan O."/>
            <person name="Ritari J."/>
            <person name="Douillard F.P."/>
            <person name="Paul Ross R."/>
            <person name="Yang R."/>
            <person name="Briner A.E."/>
            <person name="Felis G.E."/>
            <person name="de Vos W.M."/>
            <person name="Barrangou R."/>
            <person name="Klaenhammer T.R."/>
            <person name="Caufield P.W."/>
            <person name="Cui Y."/>
            <person name="Zhang H."/>
            <person name="O'Toole P.W."/>
        </authorList>
    </citation>
    <scope>NUCLEOTIDE SEQUENCE [LARGE SCALE GENOMIC DNA]</scope>
    <source>
        <strain evidence="8 9">DSM 14340</strain>
    </source>
</reference>
<dbReference type="GO" id="GO:0071972">
    <property type="term" value="F:peptidoglycan L,D-transpeptidase activity"/>
    <property type="evidence" value="ECO:0007669"/>
    <property type="project" value="TreeGrafter"/>
</dbReference>
<evidence type="ECO:0000256" key="6">
    <source>
        <dbReference type="PROSITE-ProRule" id="PRU01373"/>
    </source>
</evidence>
<dbReference type="GO" id="GO:0016740">
    <property type="term" value="F:transferase activity"/>
    <property type="evidence" value="ECO:0007669"/>
    <property type="project" value="UniProtKB-KW"/>
</dbReference>
<dbReference type="Proteomes" id="UP000051264">
    <property type="component" value="Unassembled WGS sequence"/>
</dbReference>
<dbReference type="Pfam" id="PF03734">
    <property type="entry name" value="YkuD"/>
    <property type="match status" value="1"/>
</dbReference>
<gene>
    <name evidence="8" type="ORF">FC69_GL000985</name>
</gene>
<dbReference type="Gene3D" id="2.40.440.10">
    <property type="entry name" value="L,D-transpeptidase catalytic domain-like"/>
    <property type="match status" value="1"/>
</dbReference>
<evidence type="ECO:0000313" key="9">
    <source>
        <dbReference type="Proteomes" id="UP000051264"/>
    </source>
</evidence>
<comment type="caution">
    <text evidence="8">The sequence shown here is derived from an EMBL/GenBank/DDBJ whole genome shotgun (WGS) entry which is preliminary data.</text>
</comment>
<dbReference type="EMBL" id="AZEX01000025">
    <property type="protein sequence ID" value="KRL61060.1"/>
    <property type="molecule type" value="Genomic_DNA"/>
</dbReference>
<dbReference type="GO" id="GO:0018104">
    <property type="term" value="P:peptidoglycan-protein cross-linking"/>
    <property type="evidence" value="ECO:0007669"/>
    <property type="project" value="TreeGrafter"/>
</dbReference>
<dbReference type="PATRIC" id="fig|1423747.3.peg.1006"/>
<dbReference type="GO" id="GO:0005576">
    <property type="term" value="C:extracellular region"/>
    <property type="evidence" value="ECO:0007669"/>
    <property type="project" value="TreeGrafter"/>
</dbReference>
<comment type="pathway">
    <text evidence="1 6">Cell wall biogenesis; peptidoglycan biosynthesis.</text>
</comment>
<dbReference type="PANTHER" id="PTHR30582:SF33">
    <property type="entry name" value="EXPORTED PROTEIN"/>
    <property type="match status" value="1"/>
</dbReference>
<sequence>MQFTKKLYVTLAGVVVVLAGGYALVSHHYQSAFLPHTEVAGVDISGRSVAEANQVLLKKVNNQKYTLKDQQNSVLTFSGQAAGFSHNFKPLLKKMRQTQNGWTWLSRSFGEHQTTKAEDALILDTNSFNQFASQTVTKLNASRTASKNAQVDLTGTDYQITKEVYGNTISLAKFKKTVAHGINQGTTTINLQKDYDQPTIKSTDQKLQKTVKELTTIANETINYSVDGNTFQVPKSEIRSWLTEQDGTVQLSKTAITNYVIQMKTQYDTYDKPLTFKSTKQGTVTVPAGIYGWSISQADEVAALMSEVPKGKSFSRTAVINGSGIANKTRSVGSTYIEIDKKAQHMWLYQDGKVTIETDIVTAKPPQVTPSGVWSIWKKERNATLKGTNSDGTAYASPVSYWMPIDETGVGIHDSSWQPKYGGDWYKEHGSHGCINTPPATMAKLYDAVSEGIPVVVI</sequence>
<dbReference type="RefSeq" id="WP_025083902.1">
    <property type="nucleotide sequence ID" value="NZ_AZEX01000025.1"/>
</dbReference>
<dbReference type="Gene3D" id="3.10.20.800">
    <property type="match status" value="1"/>
</dbReference>
<organism evidence="8 9">
    <name type="scientific">Latilactobacillus fuchuensis DSM 14340 = JCM 11249</name>
    <dbReference type="NCBI Taxonomy" id="1423747"/>
    <lineage>
        <taxon>Bacteria</taxon>
        <taxon>Bacillati</taxon>
        <taxon>Bacillota</taxon>
        <taxon>Bacilli</taxon>
        <taxon>Lactobacillales</taxon>
        <taxon>Lactobacillaceae</taxon>
        <taxon>Latilactobacillus</taxon>
    </lineage>
</organism>
<evidence type="ECO:0000256" key="4">
    <source>
        <dbReference type="ARBA" id="ARBA00022984"/>
    </source>
</evidence>
<dbReference type="SUPFAM" id="SSF143985">
    <property type="entry name" value="L,D-transpeptidase pre-catalytic domain-like"/>
    <property type="match status" value="1"/>
</dbReference>
<dbReference type="InterPro" id="IPR038063">
    <property type="entry name" value="Transpep_catalytic_dom"/>
</dbReference>
<feature type="active site" description="Proton donor/acceptor" evidence="6">
    <location>
        <position position="413"/>
    </location>
</feature>
<evidence type="ECO:0000256" key="5">
    <source>
        <dbReference type="ARBA" id="ARBA00023316"/>
    </source>
</evidence>
<evidence type="ECO:0000256" key="3">
    <source>
        <dbReference type="ARBA" id="ARBA00022960"/>
    </source>
</evidence>
<accession>A0A0R1S0G6</accession>
<dbReference type="GO" id="GO:0071555">
    <property type="term" value="P:cell wall organization"/>
    <property type="evidence" value="ECO:0007669"/>
    <property type="project" value="UniProtKB-UniRule"/>
</dbReference>
<dbReference type="PROSITE" id="PS52029">
    <property type="entry name" value="LD_TPASE"/>
    <property type="match status" value="1"/>
</dbReference>
<dbReference type="InterPro" id="IPR005490">
    <property type="entry name" value="LD_TPept_cat_dom"/>
</dbReference>
<evidence type="ECO:0000256" key="2">
    <source>
        <dbReference type="ARBA" id="ARBA00022679"/>
    </source>
</evidence>
<dbReference type="SUPFAM" id="SSF141523">
    <property type="entry name" value="L,D-transpeptidase catalytic domain-like"/>
    <property type="match status" value="1"/>
</dbReference>
<dbReference type="UniPathway" id="UPA00219"/>
<feature type="active site" description="Nucleophile" evidence="6">
    <location>
        <position position="434"/>
    </location>
</feature>
<keyword evidence="3 6" id="KW-0133">Cell shape</keyword>
<dbReference type="GO" id="GO:0008360">
    <property type="term" value="P:regulation of cell shape"/>
    <property type="evidence" value="ECO:0007669"/>
    <property type="project" value="UniProtKB-UniRule"/>
</dbReference>
<dbReference type="Pfam" id="PF12229">
    <property type="entry name" value="PG_binding_4"/>
    <property type="match status" value="1"/>
</dbReference>
<dbReference type="InterPro" id="IPR038054">
    <property type="entry name" value="LD_TPept-like_central_sf"/>
</dbReference>
<evidence type="ECO:0000259" key="7">
    <source>
        <dbReference type="PROSITE" id="PS52029"/>
    </source>
</evidence>
<dbReference type="AlphaFoldDB" id="A0A0R1S0G6"/>
<keyword evidence="4 6" id="KW-0573">Peptidoglycan synthesis</keyword>
<dbReference type="eggNOG" id="COG1376">
    <property type="taxonomic scope" value="Bacteria"/>
</dbReference>
<dbReference type="InterPro" id="IPR022029">
    <property type="entry name" value="YoaR-like_PG-bd"/>
</dbReference>
<dbReference type="InterPro" id="IPR050979">
    <property type="entry name" value="LD-transpeptidase"/>
</dbReference>
<proteinExistence type="predicted"/>
<protein>
    <submittedName>
        <fullName evidence="8">ErfK YbiS YcfS YnhG</fullName>
    </submittedName>
</protein>
<feature type="domain" description="L,D-TPase catalytic" evidence="7">
    <location>
        <begin position="335"/>
        <end position="458"/>
    </location>
</feature>
<keyword evidence="2" id="KW-0808">Transferase</keyword>
<dbReference type="CDD" id="cd16913">
    <property type="entry name" value="YkuD_like"/>
    <property type="match status" value="1"/>
</dbReference>
<keyword evidence="5 6" id="KW-0961">Cell wall biogenesis/degradation</keyword>
<evidence type="ECO:0000256" key="1">
    <source>
        <dbReference type="ARBA" id="ARBA00004752"/>
    </source>
</evidence>